<dbReference type="EMBL" id="VWMK01000004">
    <property type="protein sequence ID" value="KAA3767766.1"/>
    <property type="molecule type" value="Genomic_DNA"/>
</dbReference>
<dbReference type="InterPro" id="IPR008979">
    <property type="entry name" value="Galactose-bd-like_sf"/>
</dbReference>
<evidence type="ECO:0000256" key="2">
    <source>
        <dbReference type="ARBA" id="ARBA00022801"/>
    </source>
</evidence>
<dbReference type="SUPFAM" id="SSF49785">
    <property type="entry name" value="Galactose-binding domain-like"/>
    <property type="match status" value="1"/>
</dbReference>
<keyword evidence="2 5" id="KW-0378">Hydrolase</keyword>
<dbReference type="AlphaFoldDB" id="A0A7J4XLC6"/>
<protein>
    <submittedName>
        <fullName evidence="5">Glycosyl hydrolase family 2</fullName>
    </submittedName>
</protein>
<dbReference type="PANTHER" id="PTHR43817:SF1">
    <property type="entry name" value="HYDROLASE, FAMILY 43, PUTATIVE (AFU_ORTHOLOGUE AFUA_3G01660)-RELATED"/>
    <property type="match status" value="1"/>
</dbReference>
<evidence type="ECO:0000313" key="5">
    <source>
        <dbReference type="EMBL" id="KAA3767766.1"/>
    </source>
</evidence>
<dbReference type="GO" id="GO:0004553">
    <property type="term" value="F:hydrolase activity, hydrolyzing O-glycosyl compounds"/>
    <property type="evidence" value="ECO:0007669"/>
    <property type="project" value="UniProtKB-ARBA"/>
</dbReference>
<evidence type="ECO:0000313" key="6">
    <source>
        <dbReference type="Proteomes" id="UP000422221"/>
    </source>
</evidence>
<feature type="signal peptide" evidence="3">
    <location>
        <begin position="1"/>
        <end position="23"/>
    </location>
</feature>
<evidence type="ECO:0000256" key="3">
    <source>
        <dbReference type="SAM" id="SignalP"/>
    </source>
</evidence>
<organism evidence="5 6">
    <name type="scientific">Bacteroides salyersiae</name>
    <dbReference type="NCBI Taxonomy" id="291644"/>
    <lineage>
        <taxon>Bacteria</taxon>
        <taxon>Pseudomonadati</taxon>
        <taxon>Bacteroidota</taxon>
        <taxon>Bacteroidia</taxon>
        <taxon>Bacteroidales</taxon>
        <taxon>Bacteroidaceae</taxon>
        <taxon>Bacteroides</taxon>
    </lineage>
</organism>
<dbReference type="NCBIfam" id="NF045579">
    <property type="entry name" value="rhamnoside_JR"/>
    <property type="match status" value="1"/>
</dbReference>
<dbReference type="Pfam" id="PF22666">
    <property type="entry name" value="Glyco_hydro_2_N2"/>
    <property type="match status" value="1"/>
</dbReference>
<gene>
    <name evidence="5" type="ORF">F3F73_05025</name>
</gene>
<reference evidence="5 6" key="1">
    <citation type="journal article" date="2019" name="Nat. Med.">
        <title>A library of human gut bacterial isolates paired with longitudinal multiomics data enables mechanistic microbiome research.</title>
        <authorList>
            <person name="Poyet M."/>
            <person name="Groussin M."/>
            <person name="Gibbons S.M."/>
            <person name="Avila-Pacheco J."/>
            <person name="Jiang X."/>
            <person name="Kearney S.M."/>
            <person name="Perrotta A.R."/>
            <person name="Berdy B."/>
            <person name="Zhao S."/>
            <person name="Lieberman T.D."/>
            <person name="Swanson P.K."/>
            <person name="Smith M."/>
            <person name="Roesemann S."/>
            <person name="Alexander J.E."/>
            <person name="Rich S.A."/>
            <person name="Livny J."/>
            <person name="Vlamakis H."/>
            <person name="Clish C."/>
            <person name="Bullock K."/>
            <person name="Deik A."/>
            <person name="Scott J."/>
            <person name="Pierce K.A."/>
            <person name="Xavier R.J."/>
            <person name="Alm E.J."/>
        </authorList>
    </citation>
    <scope>NUCLEOTIDE SEQUENCE [LARGE SCALE GENOMIC DNA]</scope>
    <source>
        <strain evidence="5 6">BIOML-A10</strain>
    </source>
</reference>
<comment type="caution">
    <text evidence="5">The sequence shown here is derived from an EMBL/GenBank/DDBJ whole genome shotgun (WGS) entry which is preliminary data.</text>
</comment>
<name>A0A7J4XLC6_9BACE</name>
<dbReference type="PANTHER" id="PTHR43817">
    <property type="entry name" value="GLYCOSYL HYDROLASE"/>
    <property type="match status" value="1"/>
</dbReference>
<dbReference type="InterPro" id="IPR054593">
    <property type="entry name" value="Beta-mannosidase-like_N2"/>
</dbReference>
<evidence type="ECO:0000256" key="1">
    <source>
        <dbReference type="ARBA" id="ARBA00022729"/>
    </source>
</evidence>
<dbReference type="Proteomes" id="UP000422221">
    <property type="component" value="Unassembled WGS sequence"/>
</dbReference>
<feature type="chain" id="PRO_5029620594" evidence="3">
    <location>
        <begin position="24"/>
        <end position="1099"/>
    </location>
</feature>
<sequence length="1099" mass="123145">MKDRMIMKKICLISLLFILYGCAHTNPHRQSTLSDALYGFENIQDSARTKVWWFHGETETTREGITADLEAFRKAGVGGVVFYDQVHLKKPVALDAFSDEWWAMLYYAAREAERLGLTFETHISNGFVAGGPWITKELGMQMLTASDTLIQGGKNFSGNLPLPANANDYYRDVAVLAFPVSREQWLTSDDIKPTVTSNLTELPAADLFSPNAPAVEIPAQPSGKSVFVNLDFHKDFTARSITYQVRPRGKATTSATNVPAPPGDTFVGTGYRTLPDLGSLEVSDDGIHYTTVCALKPIYRAHSQWKQKTIAFPPATGRYFRLNLHDWCMEDDRRPGMQLGNVTLSPQAKADQWEEKNGLFSEYIEKDNTPSYTTDETIRPDRITDLSHLLKPDGSISWDVPAGDWVIMRFVHVPTGSKTKHGRPNLMGLECDKMSSLAATVQWNNYFKVISDSLAKHHLPLHGMAMDSHEAGSQNWTPGFDKEFHKRRGYDLKHLLPAMMGHIIGTSEETNGILYDVRRTIADLITDNYYGTLNKLCQESGVSFTAQATGNALCIVADPIQAKGKVDIPQGEFWAIHPDGNYDIKESSSAAHLYGKKTASAEAFTDAKFSHSLAYLKTLADYAYCYGINEFVVCASAYQPWLDKIPGNTGGGRHYCLNRNNTFWDFSKPFWDYQARCAYIMRQGMPLIDLCVYLGENAPVKILTHRLPDIPGGFDFDAFTSDALFTRMSAKNGQIALPDGMSYRMMILPGNGEITLEALKKIADLVNQGISVYGTKARYSETFADIGKKKEYEALAHKLWGKETPSSGYRHYGKGTVYWGMPLEEAVYQAGLQPDIKMEHASIKQEKVWFAHRQLKDADVYFLNNHKDTAVDDIFTFRSSGKIAELWNPMSGQRYTLPTSSDRQGHISVRLKMAAWESYFLTLSDTGSGNLPLLHWDRQETVTPVNGDWSIYFDPAMGGPGEVKFDSLTDWALHPDPSIKYYSGTALYRKTLNLQKTEKDEKALLRFSELGSVARVIINGQDMGIVWCSPWEIDVTNAIHDGENELEIHVANSLMNRMILDSQLPVEKRITYSYPEIASPKDALIPSGIIKGVDIIYKK</sequence>
<dbReference type="RefSeq" id="WP_130058510.1">
    <property type="nucleotide sequence ID" value="NZ_JADNPJ010000019.1"/>
</dbReference>
<keyword evidence="1 3" id="KW-0732">Signal</keyword>
<accession>A0A7J4XLC6</accession>
<evidence type="ECO:0000259" key="4">
    <source>
        <dbReference type="Pfam" id="PF22666"/>
    </source>
</evidence>
<proteinExistence type="predicted"/>
<dbReference type="Pfam" id="PF17132">
    <property type="entry name" value="Glyco_hydro_106"/>
    <property type="match status" value="1"/>
</dbReference>
<dbReference type="Gene3D" id="2.60.120.260">
    <property type="entry name" value="Galactose-binding domain-like"/>
    <property type="match status" value="1"/>
</dbReference>
<dbReference type="PROSITE" id="PS51257">
    <property type="entry name" value="PROKAR_LIPOPROTEIN"/>
    <property type="match status" value="1"/>
</dbReference>
<feature type="domain" description="Beta-mannosidase-like galactose-binding" evidence="4">
    <location>
        <begin position="986"/>
        <end position="1065"/>
    </location>
</feature>